<evidence type="ECO:0000256" key="2">
    <source>
        <dbReference type="SAM" id="Phobius"/>
    </source>
</evidence>
<dbReference type="InterPro" id="IPR056019">
    <property type="entry name" value="DUF7598"/>
</dbReference>
<feature type="transmembrane region" description="Helical" evidence="2">
    <location>
        <begin position="54"/>
        <end position="74"/>
    </location>
</feature>
<dbReference type="OrthoDB" id="5327148at2759"/>
<dbReference type="AlphaFoldDB" id="G0S019"/>
<feature type="domain" description="DUF7598" evidence="3">
    <location>
        <begin position="14"/>
        <end position="150"/>
    </location>
</feature>
<evidence type="ECO:0000259" key="3">
    <source>
        <dbReference type="Pfam" id="PF24535"/>
    </source>
</evidence>
<dbReference type="HOGENOM" id="CLU_066685_1_0_1"/>
<dbReference type="Proteomes" id="UP000008066">
    <property type="component" value="Unassembled WGS sequence"/>
</dbReference>
<dbReference type="EMBL" id="GL988037">
    <property type="protein sequence ID" value="EGS23180.1"/>
    <property type="molecule type" value="Genomic_DNA"/>
</dbReference>
<dbReference type="Pfam" id="PF24535">
    <property type="entry name" value="DUF7598"/>
    <property type="match status" value="1"/>
</dbReference>
<dbReference type="RefSeq" id="XP_006691371.1">
    <property type="nucleotide sequence ID" value="XM_006691308.1"/>
</dbReference>
<protein>
    <recommendedName>
        <fullName evidence="3">DUF7598 domain-containing protein</fullName>
    </recommendedName>
</protein>
<feature type="transmembrane region" description="Helical" evidence="2">
    <location>
        <begin position="94"/>
        <end position="113"/>
    </location>
</feature>
<reference evidence="4 5" key="1">
    <citation type="journal article" date="2011" name="Cell">
        <title>Insight into structure and assembly of the nuclear pore complex by utilizing the genome of a eukaryotic thermophile.</title>
        <authorList>
            <person name="Amlacher S."/>
            <person name="Sarges P."/>
            <person name="Flemming D."/>
            <person name="van Noort V."/>
            <person name="Kunze R."/>
            <person name="Devos D.P."/>
            <person name="Arumugam M."/>
            <person name="Bork P."/>
            <person name="Hurt E."/>
        </authorList>
    </citation>
    <scope>NUCLEOTIDE SEQUENCE [LARGE SCALE GENOMIC DNA]</scope>
    <source>
        <strain evidence="5">DSM 1495 / CBS 144.50 / IMI 039719</strain>
    </source>
</reference>
<keyword evidence="2" id="KW-1133">Transmembrane helix</keyword>
<evidence type="ECO:0000256" key="1">
    <source>
        <dbReference type="SAM" id="MobiDB-lite"/>
    </source>
</evidence>
<organism evidence="5">
    <name type="scientific">Chaetomium thermophilum (strain DSM 1495 / CBS 144.50 / IMI 039719)</name>
    <name type="common">Thermochaetoides thermophila</name>
    <dbReference type="NCBI Taxonomy" id="759272"/>
    <lineage>
        <taxon>Eukaryota</taxon>
        <taxon>Fungi</taxon>
        <taxon>Dikarya</taxon>
        <taxon>Ascomycota</taxon>
        <taxon>Pezizomycotina</taxon>
        <taxon>Sordariomycetes</taxon>
        <taxon>Sordariomycetidae</taxon>
        <taxon>Sordariales</taxon>
        <taxon>Chaetomiaceae</taxon>
        <taxon>Thermochaetoides</taxon>
    </lineage>
</organism>
<gene>
    <name evidence="4" type="ORF">CTHT_0008430</name>
</gene>
<sequence length="291" mass="32956">MFSIGQNSKVLGAGHLVLNILRALTMIGLLIVMAAVWAMIVLSILKGHFDFFDTISHVFIFFTSIFLFVSELNLRIFRGWFERNWPVLSQYHSLAWLGIAQIVIGCAVLGDLVKPGYSQETIGLAFWRAIVAAGILSLTFGWFNIFASIIFRIPESNITARMIRSEGSLAPQRAANKTIEDVLPHEYPPSLSHRDHFFPPPPTYFKQPNEEPSRVKRLTQVLNPKNFRKSRIQISKPIPQETSGFEQTQQTASSPKNQFSPIAPEIQRPPSTLHPMYTGSSRYSEAHMSRW</sequence>
<feature type="transmembrane region" description="Helical" evidence="2">
    <location>
        <begin position="125"/>
        <end position="151"/>
    </location>
</feature>
<evidence type="ECO:0000313" key="5">
    <source>
        <dbReference type="Proteomes" id="UP000008066"/>
    </source>
</evidence>
<proteinExistence type="predicted"/>
<keyword evidence="5" id="KW-1185">Reference proteome</keyword>
<evidence type="ECO:0000313" key="4">
    <source>
        <dbReference type="EMBL" id="EGS23180.1"/>
    </source>
</evidence>
<dbReference type="KEGG" id="cthr:CTHT_0008430"/>
<feature type="region of interest" description="Disordered" evidence="1">
    <location>
        <begin position="229"/>
        <end position="291"/>
    </location>
</feature>
<keyword evidence="2" id="KW-0472">Membrane</keyword>
<feature type="transmembrane region" description="Helical" evidence="2">
    <location>
        <begin position="20"/>
        <end position="42"/>
    </location>
</feature>
<accession>G0S019</accession>
<dbReference type="eggNOG" id="ENOG502SAQI">
    <property type="taxonomic scope" value="Eukaryota"/>
</dbReference>
<feature type="compositionally biased region" description="Polar residues" evidence="1">
    <location>
        <begin position="240"/>
        <end position="260"/>
    </location>
</feature>
<keyword evidence="2" id="KW-0812">Transmembrane</keyword>
<name>G0S019_CHATD</name>
<dbReference type="GeneID" id="18254881"/>
<dbReference type="OMA" id="FWRIVIS"/>
<dbReference type="STRING" id="759272.G0S019"/>